<evidence type="ECO:0008006" key="3">
    <source>
        <dbReference type="Google" id="ProtNLM"/>
    </source>
</evidence>
<dbReference type="EMBL" id="JBHSOC010000045">
    <property type="protein sequence ID" value="MFC5644358.1"/>
    <property type="molecule type" value="Genomic_DNA"/>
</dbReference>
<protein>
    <recommendedName>
        <fullName evidence="3">HEAT repeat domain-containing protein</fullName>
    </recommendedName>
</protein>
<comment type="caution">
    <text evidence="1">The sequence shown here is derived from an EMBL/GenBank/DDBJ whole genome shotgun (WGS) entry which is preliminary data.</text>
</comment>
<accession>A0ABW0VFP6</accession>
<reference evidence="2" key="1">
    <citation type="journal article" date="2019" name="Int. J. Syst. Evol. Microbiol.">
        <title>The Global Catalogue of Microorganisms (GCM) 10K type strain sequencing project: providing services to taxonomists for standard genome sequencing and annotation.</title>
        <authorList>
            <consortium name="The Broad Institute Genomics Platform"/>
            <consortium name="The Broad Institute Genome Sequencing Center for Infectious Disease"/>
            <person name="Wu L."/>
            <person name="Ma J."/>
        </authorList>
    </citation>
    <scope>NUCLEOTIDE SEQUENCE [LARGE SCALE GENOMIC DNA]</scope>
    <source>
        <strain evidence="2">CGMCC 4.1622</strain>
    </source>
</reference>
<dbReference type="Proteomes" id="UP001596066">
    <property type="component" value="Unassembled WGS sequence"/>
</dbReference>
<gene>
    <name evidence="1" type="ORF">ACFPZF_23730</name>
</gene>
<evidence type="ECO:0000313" key="2">
    <source>
        <dbReference type="Proteomes" id="UP001596066"/>
    </source>
</evidence>
<sequence>MPSDLADLARYAAALDAAELARGHLDGRIDAEETQWLAFLRRCDLDTRAQDFALLEHSEHLADDCQALTAGRTGLDRVWSYLDDCLAGTPSTEGRQEFLLDRAASGQGMDWTSDGALMGTDRPEEVDAALDRADPKAGIALIGLAVTHPDPANILPRVARGLAADDPDLVHQATVALGQTARLHGTVDRTCLDLLHRLPRGNEADDDLWTFVPRRRLPWWLWRHQLLRLPGR</sequence>
<name>A0ABW0VFP6_9ACTN</name>
<organism evidence="1 2">
    <name type="scientific">Kitasatospora cinereorecta</name>
    <dbReference type="NCBI Taxonomy" id="285560"/>
    <lineage>
        <taxon>Bacteria</taxon>
        <taxon>Bacillati</taxon>
        <taxon>Actinomycetota</taxon>
        <taxon>Actinomycetes</taxon>
        <taxon>Kitasatosporales</taxon>
        <taxon>Streptomycetaceae</taxon>
        <taxon>Kitasatospora</taxon>
    </lineage>
</organism>
<evidence type="ECO:0000313" key="1">
    <source>
        <dbReference type="EMBL" id="MFC5644358.1"/>
    </source>
</evidence>
<dbReference type="RefSeq" id="WP_346142744.1">
    <property type="nucleotide sequence ID" value="NZ_BAAAUA010000010.1"/>
</dbReference>
<proteinExistence type="predicted"/>
<keyword evidence="2" id="KW-1185">Reference proteome</keyword>